<gene>
    <name evidence="2" type="ORF">GALMADRAFT_143475</name>
</gene>
<dbReference type="AlphaFoldDB" id="A0A067SML8"/>
<feature type="compositionally biased region" description="Polar residues" evidence="1">
    <location>
        <begin position="1"/>
        <end position="10"/>
    </location>
</feature>
<dbReference type="Proteomes" id="UP000027222">
    <property type="component" value="Unassembled WGS sequence"/>
</dbReference>
<evidence type="ECO:0000313" key="2">
    <source>
        <dbReference type="EMBL" id="KDR72161.1"/>
    </source>
</evidence>
<evidence type="ECO:0000313" key="3">
    <source>
        <dbReference type="Proteomes" id="UP000027222"/>
    </source>
</evidence>
<proteinExistence type="predicted"/>
<keyword evidence="3" id="KW-1185">Reference proteome</keyword>
<evidence type="ECO:0000256" key="1">
    <source>
        <dbReference type="SAM" id="MobiDB-lite"/>
    </source>
</evidence>
<sequence>MASASMQSMRVSGRYGSNMGGSSGLNSARRIPKLHHHPSTWIGTTIIDLRLASPARPAPQDLRNQLFNYKLLSSYDASLPLNSRVVGCGSTVWRGDKGEGHRGETLERETRPLVGGSTRRRPLFVSYAGIQPPASLPPDAASTLRLHARPRTIAKSSSTTVAGL</sequence>
<reference evidence="3" key="1">
    <citation type="journal article" date="2014" name="Proc. Natl. Acad. Sci. U.S.A.">
        <title>Extensive sampling of basidiomycete genomes demonstrates inadequacy of the white-rot/brown-rot paradigm for wood decay fungi.</title>
        <authorList>
            <person name="Riley R."/>
            <person name="Salamov A.A."/>
            <person name="Brown D.W."/>
            <person name="Nagy L.G."/>
            <person name="Floudas D."/>
            <person name="Held B.W."/>
            <person name="Levasseur A."/>
            <person name="Lombard V."/>
            <person name="Morin E."/>
            <person name="Otillar R."/>
            <person name="Lindquist E.A."/>
            <person name="Sun H."/>
            <person name="LaButti K.M."/>
            <person name="Schmutz J."/>
            <person name="Jabbour D."/>
            <person name="Luo H."/>
            <person name="Baker S.E."/>
            <person name="Pisabarro A.G."/>
            <person name="Walton J.D."/>
            <person name="Blanchette R.A."/>
            <person name="Henrissat B."/>
            <person name="Martin F."/>
            <person name="Cullen D."/>
            <person name="Hibbett D.S."/>
            <person name="Grigoriev I.V."/>
        </authorList>
    </citation>
    <scope>NUCLEOTIDE SEQUENCE [LARGE SCALE GENOMIC DNA]</scope>
    <source>
        <strain evidence="3">CBS 339.88</strain>
    </source>
</reference>
<dbReference type="HOGENOM" id="CLU_1619136_0_0_1"/>
<protein>
    <submittedName>
        <fullName evidence="2">Uncharacterized protein</fullName>
    </submittedName>
</protein>
<organism evidence="2 3">
    <name type="scientific">Galerina marginata (strain CBS 339.88)</name>
    <dbReference type="NCBI Taxonomy" id="685588"/>
    <lineage>
        <taxon>Eukaryota</taxon>
        <taxon>Fungi</taxon>
        <taxon>Dikarya</taxon>
        <taxon>Basidiomycota</taxon>
        <taxon>Agaricomycotina</taxon>
        <taxon>Agaricomycetes</taxon>
        <taxon>Agaricomycetidae</taxon>
        <taxon>Agaricales</taxon>
        <taxon>Agaricineae</taxon>
        <taxon>Strophariaceae</taxon>
        <taxon>Galerina</taxon>
    </lineage>
</organism>
<name>A0A067SML8_GALM3</name>
<feature type="region of interest" description="Disordered" evidence="1">
    <location>
        <begin position="1"/>
        <end position="29"/>
    </location>
</feature>
<dbReference type="EMBL" id="KL142390">
    <property type="protein sequence ID" value="KDR72161.1"/>
    <property type="molecule type" value="Genomic_DNA"/>
</dbReference>
<accession>A0A067SML8</accession>